<feature type="transmembrane region" description="Helical" evidence="1">
    <location>
        <begin position="109"/>
        <end position="128"/>
    </location>
</feature>
<reference evidence="2" key="2">
    <citation type="journal article" date="2018" name="Syst. Appl. Microbiol.">
        <title>A new symbiotic nanoarchaeote (Candidatus Nanoclepta minutus) and its host (Zestosphaera tikiterensis gen. nov., sp. nov.) from a New Zealand hot spring.</title>
        <authorList>
            <person name="St John E."/>
            <person name="Liu Y."/>
            <person name="Podar M."/>
            <person name="Stott M.B."/>
            <person name="Meneghin J."/>
            <person name="Chen Z."/>
            <person name="Lagutin K."/>
            <person name="Mitchell K."/>
            <person name="Reysenbach A.L."/>
        </authorList>
    </citation>
    <scope>NUCLEOTIDE SEQUENCE [LARGE SCALE GENOMIC DNA]</scope>
    <source>
        <strain evidence="2">NZ3</strain>
    </source>
</reference>
<evidence type="ECO:0000313" key="2">
    <source>
        <dbReference type="EMBL" id="PUA33291.1"/>
    </source>
</evidence>
<accession>A0A2R7Y6Y1</accession>
<proteinExistence type="predicted"/>
<feature type="transmembrane region" description="Helical" evidence="1">
    <location>
        <begin position="40"/>
        <end position="61"/>
    </location>
</feature>
<dbReference type="Proteomes" id="UP000244093">
    <property type="component" value="Unassembled WGS sequence"/>
</dbReference>
<evidence type="ECO:0000256" key="1">
    <source>
        <dbReference type="SAM" id="Phobius"/>
    </source>
</evidence>
<feature type="transmembrane region" description="Helical" evidence="1">
    <location>
        <begin position="12"/>
        <end position="34"/>
    </location>
</feature>
<keyword evidence="1" id="KW-0472">Membrane</keyword>
<gene>
    <name evidence="2" type="ORF">B7O98_02340</name>
</gene>
<keyword evidence="1" id="KW-1133">Transmembrane helix</keyword>
<keyword evidence="1" id="KW-0812">Transmembrane</keyword>
<evidence type="ECO:0000313" key="3">
    <source>
        <dbReference type="Proteomes" id="UP000244093"/>
    </source>
</evidence>
<reference evidence="2" key="1">
    <citation type="submission" date="2017-04" db="EMBL/GenBank/DDBJ databases">
        <authorList>
            <person name="Afonso C.L."/>
            <person name="Miller P.J."/>
            <person name="Scott M.A."/>
            <person name="Spackman E."/>
            <person name="Goraichik I."/>
            <person name="Dimitrov K.M."/>
            <person name="Suarez D.L."/>
            <person name="Swayne D.E."/>
        </authorList>
    </citation>
    <scope>NUCLEOTIDE SEQUENCE</scope>
    <source>
        <strain evidence="2">NZ3</strain>
    </source>
</reference>
<feature type="transmembrane region" description="Helical" evidence="1">
    <location>
        <begin position="81"/>
        <end position="103"/>
    </location>
</feature>
<protein>
    <submittedName>
        <fullName evidence="2">Uncharacterized protein</fullName>
    </submittedName>
</protein>
<comment type="caution">
    <text evidence="2">The sequence shown here is derived from an EMBL/GenBank/DDBJ whole genome shotgun (WGS) entry which is preliminary data.</text>
</comment>
<dbReference type="AlphaFoldDB" id="A0A2R7Y6Y1"/>
<organism evidence="2 3">
    <name type="scientific">Zestosphaera tikiterensis</name>
    <dbReference type="NCBI Taxonomy" id="1973259"/>
    <lineage>
        <taxon>Archaea</taxon>
        <taxon>Thermoproteota</taxon>
        <taxon>Thermoprotei</taxon>
        <taxon>Desulfurococcales</taxon>
        <taxon>Desulfurococcaceae</taxon>
        <taxon>Zestosphaera</taxon>
    </lineage>
</organism>
<name>A0A2R7Y6Y1_9CREN</name>
<dbReference type="EMBL" id="NBVN01000002">
    <property type="protein sequence ID" value="PUA33291.1"/>
    <property type="molecule type" value="Genomic_DNA"/>
</dbReference>
<sequence length="139" mass="15215">MGIYVLTLVKKLIARSVGAKTCLAVAVNLALLLLVSNSLFIAFLTLALISVASLASVFIDFKLHASTIYVLYMCGSKPKDIRLLLLLISFVNSTLLSIPYVIFLDAYSPIAFLIALTTFFTSLNHIYIRIRSSASIPQI</sequence>